<protein>
    <submittedName>
        <fullName evidence="2">Uncharacterized protein</fullName>
    </submittedName>
</protein>
<organism evidence="2 3">
    <name type="scientific">Discina gigas</name>
    <dbReference type="NCBI Taxonomy" id="1032678"/>
    <lineage>
        <taxon>Eukaryota</taxon>
        <taxon>Fungi</taxon>
        <taxon>Dikarya</taxon>
        <taxon>Ascomycota</taxon>
        <taxon>Pezizomycotina</taxon>
        <taxon>Pezizomycetes</taxon>
        <taxon>Pezizales</taxon>
        <taxon>Discinaceae</taxon>
        <taxon>Discina</taxon>
    </lineage>
</organism>
<proteinExistence type="predicted"/>
<evidence type="ECO:0000313" key="2">
    <source>
        <dbReference type="EMBL" id="KAL0636655.1"/>
    </source>
</evidence>
<dbReference type="Proteomes" id="UP001447188">
    <property type="component" value="Unassembled WGS sequence"/>
</dbReference>
<reference evidence="2 3" key="1">
    <citation type="submission" date="2024-02" db="EMBL/GenBank/DDBJ databases">
        <title>Discinaceae phylogenomics.</title>
        <authorList>
            <person name="Dirks A.C."/>
            <person name="James T.Y."/>
        </authorList>
    </citation>
    <scope>NUCLEOTIDE SEQUENCE [LARGE SCALE GENOMIC DNA]</scope>
    <source>
        <strain evidence="2 3">ACD0624</strain>
    </source>
</reference>
<feature type="compositionally biased region" description="Pro residues" evidence="1">
    <location>
        <begin position="1"/>
        <end position="18"/>
    </location>
</feature>
<name>A0ABR3GLH4_9PEZI</name>
<sequence>MPPFPVPAPLAVPGPPIIHPKQAKRKSKSATAIRNSINNGNNIINLNSNPTHPSEPPTPSTAPSTWSVTARKRLDAKMLSLKDHTVPQPSNPTLALAVEKLRYFVIRALHPSLHDSSKGGDNCLGLVLRRQVDFDGYIHWVNMTAAEGDEGTRRLAQVWFFYKMAEILNAFCEDEKRRGEGGNEQGRLQRGYDKLVSFIF</sequence>
<keyword evidence="3" id="KW-1185">Reference proteome</keyword>
<accession>A0ABR3GLH4</accession>
<feature type="region of interest" description="Disordered" evidence="1">
    <location>
        <begin position="1"/>
        <end position="66"/>
    </location>
</feature>
<evidence type="ECO:0000313" key="3">
    <source>
        <dbReference type="Proteomes" id="UP001447188"/>
    </source>
</evidence>
<evidence type="ECO:0000256" key="1">
    <source>
        <dbReference type="SAM" id="MobiDB-lite"/>
    </source>
</evidence>
<feature type="compositionally biased region" description="Low complexity" evidence="1">
    <location>
        <begin position="33"/>
        <end position="52"/>
    </location>
</feature>
<comment type="caution">
    <text evidence="2">The sequence shown here is derived from an EMBL/GenBank/DDBJ whole genome shotgun (WGS) entry which is preliminary data.</text>
</comment>
<dbReference type="EMBL" id="JBBBZM010000046">
    <property type="protein sequence ID" value="KAL0636655.1"/>
    <property type="molecule type" value="Genomic_DNA"/>
</dbReference>
<gene>
    <name evidence="2" type="ORF">Q9L58_004386</name>
</gene>